<dbReference type="EMBL" id="AUZX01015635">
    <property type="protein sequence ID" value="EQD28493.1"/>
    <property type="molecule type" value="Genomic_DNA"/>
</dbReference>
<name>T0Y5V1_9ZZZZ</name>
<dbReference type="AlphaFoldDB" id="T0Y5V1"/>
<comment type="caution">
    <text evidence="1">The sequence shown here is derived from an EMBL/GenBank/DDBJ whole genome shotgun (WGS) entry which is preliminary data.</text>
</comment>
<feature type="non-terminal residue" evidence="1">
    <location>
        <position position="57"/>
    </location>
</feature>
<gene>
    <name evidence="1" type="ORF">B1A_21159</name>
</gene>
<proteinExistence type="predicted"/>
<organism evidence="1">
    <name type="scientific">mine drainage metagenome</name>
    <dbReference type="NCBI Taxonomy" id="410659"/>
    <lineage>
        <taxon>unclassified sequences</taxon>
        <taxon>metagenomes</taxon>
        <taxon>ecological metagenomes</taxon>
    </lineage>
</organism>
<reference evidence="1" key="1">
    <citation type="submission" date="2013-08" db="EMBL/GenBank/DDBJ databases">
        <authorList>
            <person name="Mendez C."/>
            <person name="Richter M."/>
            <person name="Ferrer M."/>
            <person name="Sanchez J."/>
        </authorList>
    </citation>
    <scope>NUCLEOTIDE SEQUENCE</scope>
</reference>
<sequence>MLRILNRIARTGNLTEPLDASASLEALGIAVRRTLDARFAGSLAIRHIDAGSCNGCE</sequence>
<accession>T0Y5V1</accession>
<protein>
    <submittedName>
        <fullName evidence="1">Ni-Fe hydrogenase, small subunit HycG</fullName>
    </submittedName>
</protein>
<reference evidence="1" key="2">
    <citation type="journal article" date="2014" name="ISME J.">
        <title>Microbial stratification in low pH oxic and suboxic macroscopic growths along an acid mine drainage.</title>
        <authorList>
            <person name="Mendez-Garcia C."/>
            <person name="Mesa V."/>
            <person name="Sprenger R.R."/>
            <person name="Richter M."/>
            <person name="Diez M.S."/>
            <person name="Solano J."/>
            <person name="Bargiela R."/>
            <person name="Golyshina O.V."/>
            <person name="Manteca A."/>
            <person name="Ramos J.L."/>
            <person name="Gallego J.R."/>
            <person name="Llorente I."/>
            <person name="Martins Dos Santos V.A."/>
            <person name="Jensen O.N."/>
            <person name="Pelaez A.I."/>
            <person name="Sanchez J."/>
            <person name="Ferrer M."/>
        </authorList>
    </citation>
    <scope>NUCLEOTIDE SEQUENCE</scope>
</reference>
<evidence type="ECO:0000313" key="1">
    <source>
        <dbReference type="EMBL" id="EQD28493.1"/>
    </source>
</evidence>